<evidence type="ECO:0008006" key="4">
    <source>
        <dbReference type="Google" id="ProtNLM"/>
    </source>
</evidence>
<comment type="similarity">
    <text evidence="1">Belongs to the UPF0751 family.</text>
</comment>
<evidence type="ECO:0000313" key="2">
    <source>
        <dbReference type="EMBL" id="BDG62135.1"/>
    </source>
</evidence>
<dbReference type="KEGG" id="cmic:caldi_32250"/>
<dbReference type="RefSeq" id="WP_264842735.1">
    <property type="nucleotide sequence ID" value="NZ_AP025628.1"/>
</dbReference>
<dbReference type="Pfam" id="PF10087">
    <property type="entry name" value="DUF2325"/>
    <property type="match status" value="1"/>
</dbReference>
<evidence type="ECO:0000256" key="1">
    <source>
        <dbReference type="ARBA" id="ARBA00007189"/>
    </source>
</evidence>
<dbReference type="PIRSF" id="PIRSF020408">
    <property type="entry name" value="UCP020408"/>
    <property type="match status" value="1"/>
</dbReference>
<reference evidence="2" key="1">
    <citation type="submission" date="2022-03" db="EMBL/GenBank/DDBJ databases">
        <title>Complete genome sequence of Caldinitratiruptor microaerophilus.</title>
        <authorList>
            <person name="Mukaiyama R."/>
            <person name="Nishiyama T."/>
            <person name="Ueda K."/>
        </authorList>
    </citation>
    <scope>NUCLEOTIDE SEQUENCE</scope>
    <source>
        <strain evidence="2">JCM 16183</strain>
    </source>
</reference>
<gene>
    <name evidence="2" type="ORF">caldi_32250</name>
</gene>
<name>A0AA35G9F9_9FIRM</name>
<proteinExistence type="inferred from homology"/>
<evidence type="ECO:0000313" key="3">
    <source>
        <dbReference type="Proteomes" id="UP001163687"/>
    </source>
</evidence>
<dbReference type="InterPro" id="IPR016772">
    <property type="entry name" value="UCP020408"/>
</dbReference>
<accession>A0AA35G9F9</accession>
<organism evidence="2 3">
    <name type="scientific">Caldinitratiruptor microaerophilus</name>
    <dbReference type="NCBI Taxonomy" id="671077"/>
    <lineage>
        <taxon>Bacteria</taxon>
        <taxon>Bacillati</taxon>
        <taxon>Bacillota</taxon>
        <taxon>Clostridia</taxon>
        <taxon>Eubacteriales</taxon>
        <taxon>Symbiobacteriaceae</taxon>
        <taxon>Caldinitratiruptor</taxon>
    </lineage>
</organism>
<sequence>MVLVVGGDHLGSIAENLRQLGYGDVVHVTGRNERRVDIPAGTRLILVLVDYVNHNLARWVKDQAKAQGIPTVFTRRSWSSVCQSLQNCGLPCIHVETCPRASRKRVAG</sequence>
<protein>
    <recommendedName>
        <fullName evidence="4">Dihydroorotate dehydrogenase</fullName>
    </recommendedName>
</protein>
<dbReference type="EMBL" id="AP025628">
    <property type="protein sequence ID" value="BDG62135.1"/>
    <property type="molecule type" value="Genomic_DNA"/>
</dbReference>
<dbReference type="AlphaFoldDB" id="A0AA35G9F9"/>
<keyword evidence="3" id="KW-1185">Reference proteome</keyword>
<dbReference type="Proteomes" id="UP001163687">
    <property type="component" value="Chromosome"/>
</dbReference>